<protein>
    <submittedName>
        <fullName evidence="1">Uncharacterized protein</fullName>
    </submittedName>
</protein>
<name>A0AAW0C357_9AGAR</name>
<sequence length="64" mass="7365">AVSAEDRVLMQNVRTKIMEISLESCNECHERWFDLDALNGVCSKCRVNSNNKNKYRDCNNMNPG</sequence>
<proteinExistence type="predicted"/>
<organism evidence="1 3">
    <name type="scientific">Favolaschia claudopus</name>
    <dbReference type="NCBI Taxonomy" id="2862362"/>
    <lineage>
        <taxon>Eukaryota</taxon>
        <taxon>Fungi</taxon>
        <taxon>Dikarya</taxon>
        <taxon>Basidiomycota</taxon>
        <taxon>Agaricomycotina</taxon>
        <taxon>Agaricomycetes</taxon>
        <taxon>Agaricomycetidae</taxon>
        <taxon>Agaricales</taxon>
        <taxon>Marasmiineae</taxon>
        <taxon>Mycenaceae</taxon>
        <taxon>Favolaschia</taxon>
    </lineage>
</organism>
<gene>
    <name evidence="2" type="ORF">R3P38DRAFT_2471427</name>
    <name evidence="1" type="ORF">R3P38DRAFT_2472260</name>
</gene>
<evidence type="ECO:0000313" key="2">
    <source>
        <dbReference type="EMBL" id="KAK7037005.1"/>
    </source>
</evidence>
<reference evidence="1 3" key="1">
    <citation type="journal article" date="2024" name="J Genomics">
        <title>Draft genome sequencing and assembly of Favolaschia claudopus CIRM-BRFM 2984 isolated from oak limbs.</title>
        <authorList>
            <person name="Navarro D."/>
            <person name="Drula E."/>
            <person name="Chaduli D."/>
            <person name="Cazenave R."/>
            <person name="Ahrendt S."/>
            <person name="Wang J."/>
            <person name="Lipzen A."/>
            <person name="Daum C."/>
            <person name="Barry K."/>
            <person name="Grigoriev I.V."/>
            <person name="Favel A."/>
            <person name="Rosso M.N."/>
            <person name="Martin F."/>
        </authorList>
    </citation>
    <scope>NUCLEOTIDE SEQUENCE [LARGE SCALE GENOMIC DNA]</scope>
    <source>
        <strain evidence="1 3">CIRM-BRFM 2984</strain>
    </source>
</reference>
<dbReference type="EMBL" id="JAWWNJ010000018">
    <property type="protein sequence ID" value="KAK7037005.1"/>
    <property type="molecule type" value="Genomic_DNA"/>
</dbReference>
<keyword evidence="3" id="KW-1185">Reference proteome</keyword>
<comment type="caution">
    <text evidence="1">The sequence shown here is derived from an EMBL/GenBank/DDBJ whole genome shotgun (WGS) entry which is preliminary data.</text>
</comment>
<dbReference type="EMBL" id="JAWWNJ010000021">
    <property type="protein sequence ID" value="KAK7034111.1"/>
    <property type="molecule type" value="Genomic_DNA"/>
</dbReference>
<feature type="non-terminal residue" evidence="1">
    <location>
        <position position="64"/>
    </location>
</feature>
<dbReference type="Proteomes" id="UP001362999">
    <property type="component" value="Unassembled WGS sequence"/>
</dbReference>
<feature type="non-terminal residue" evidence="1">
    <location>
        <position position="1"/>
    </location>
</feature>
<accession>A0AAW0C357</accession>
<dbReference type="AlphaFoldDB" id="A0AAW0C357"/>
<evidence type="ECO:0000313" key="1">
    <source>
        <dbReference type="EMBL" id="KAK7034111.1"/>
    </source>
</evidence>
<evidence type="ECO:0000313" key="3">
    <source>
        <dbReference type="Proteomes" id="UP001362999"/>
    </source>
</evidence>